<name>A1ZNV2_MICM2</name>
<dbReference type="SUPFAM" id="SSF46689">
    <property type="entry name" value="Homeodomain-like"/>
    <property type="match status" value="1"/>
</dbReference>
<keyword evidence="2" id="KW-0238">DNA-binding</keyword>
<evidence type="ECO:0000256" key="1">
    <source>
        <dbReference type="ARBA" id="ARBA00023015"/>
    </source>
</evidence>
<dbReference type="InterPro" id="IPR009057">
    <property type="entry name" value="Homeodomain-like_sf"/>
</dbReference>
<dbReference type="Pfam" id="PF12833">
    <property type="entry name" value="HTH_18"/>
    <property type="match status" value="1"/>
</dbReference>
<dbReference type="Pfam" id="PF02311">
    <property type="entry name" value="AraC_binding"/>
    <property type="match status" value="1"/>
</dbReference>
<reference evidence="5 6" key="1">
    <citation type="submission" date="2007-01" db="EMBL/GenBank/DDBJ databases">
        <authorList>
            <person name="Haygood M."/>
            <person name="Podell S."/>
            <person name="Anderson C."/>
            <person name="Hopkinson B."/>
            <person name="Roe K."/>
            <person name="Barbeau K."/>
            <person name="Gaasterland T."/>
            <person name="Ferriera S."/>
            <person name="Johnson J."/>
            <person name="Kravitz S."/>
            <person name="Beeson K."/>
            <person name="Sutton G."/>
            <person name="Rogers Y.-H."/>
            <person name="Friedman R."/>
            <person name="Frazier M."/>
            <person name="Venter J.C."/>
        </authorList>
    </citation>
    <scope>NUCLEOTIDE SEQUENCE [LARGE SCALE GENOMIC DNA]</scope>
    <source>
        <strain evidence="5 6">ATCC 23134</strain>
    </source>
</reference>
<gene>
    <name evidence="5" type="ORF">M23134_02660</name>
</gene>
<dbReference type="InterPro" id="IPR014710">
    <property type="entry name" value="RmlC-like_jellyroll"/>
</dbReference>
<dbReference type="SUPFAM" id="SSF51215">
    <property type="entry name" value="Regulatory protein AraC"/>
    <property type="match status" value="1"/>
</dbReference>
<dbReference type="InterPro" id="IPR003313">
    <property type="entry name" value="AraC-bd"/>
</dbReference>
<dbReference type="GO" id="GO:0003700">
    <property type="term" value="F:DNA-binding transcription factor activity"/>
    <property type="evidence" value="ECO:0007669"/>
    <property type="project" value="InterPro"/>
</dbReference>
<dbReference type="Gene3D" id="1.10.10.60">
    <property type="entry name" value="Homeodomain-like"/>
    <property type="match status" value="1"/>
</dbReference>
<evidence type="ECO:0000313" key="5">
    <source>
        <dbReference type="EMBL" id="EAY27991.1"/>
    </source>
</evidence>
<protein>
    <submittedName>
        <fullName evidence="5">Putative transcriptional regulator</fullName>
    </submittedName>
</protein>
<dbReference type="EMBL" id="AAWS01000019">
    <property type="protein sequence ID" value="EAY27991.1"/>
    <property type="molecule type" value="Genomic_DNA"/>
</dbReference>
<evidence type="ECO:0000256" key="2">
    <source>
        <dbReference type="ARBA" id="ARBA00023125"/>
    </source>
</evidence>
<evidence type="ECO:0000313" key="6">
    <source>
        <dbReference type="Proteomes" id="UP000004095"/>
    </source>
</evidence>
<evidence type="ECO:0000259" key="4">
    <source>
        <dbReference type="PROSITE" id="PS01124"/>
    </source>
</evidence>
<dbReference type="AlphaFoldDB" id="A1ZNV2"/>
<keyword evidence="6" id="KW-1185">Reference proteome</keyword>
<feature type="domain" description="HTH araC/xylS-type" evidence="4">
    <location>
        <begin position="193"/>
        <end position="291"/>
    </location>
</feature>
<dbReference type="RefSeq" id="WP_002698667.1">
    <property type="nucleotide sequence ID" value="NZ_AAWS01000019.1"/>
</dbReference>
<comment type="caution">
    <text evidence="5">The sequence shown here is derived from an EMBL/GenBank/DDBJ whole genome shotgun (WGS) entry which is preliminary data.</text>
</comment>
<dbReference type="GO" id="GO:0043565">
    <property type="term" value="F:sequence-specific DNA binding"/>
    <property type="evidence" value="ECO:0007669"/>
    <property type="project" value="InterPro"/>
</dbReference>
<keyword evidence="1" id="KW-0805">Transcription regulation</keyword>
<dbReference type="InterPro" id="IPR018060">
    <property type="entry name" value="HTH_AraC"/>
</dbReference>
<proteinExistence type="predicted"/>
<dbReference type="PANTHER" id="PTHR43280">
    <property type="entry name" value="ARAC-FAMILY TRANSCRIPTIONAL REGULATOR"/>
    <property type="match status" value="1"/>
</dbReference>
<dbReference type="Proteomes" id="UP000004095">
    <property type="component" value="Unassembled WGS sequence"/>
</dbReference>
<dbReference type="PANTHER" id="PTHR43280:SF32">
    <property type="entry name" value="TRANSCRIPTIONAL REGULATORY PROTEIN"/>
    <property type="match status" value="1"/>
</dbReference>
<dbReference type="PROSITE" id="PS01124">
    <property type="entry name" value="HTH_ARAC_FAMILY_2"/>
    <property type="match status" value="1"/>
</dbReference>
<keyword evidence="3" id="KW-0804">Transcription</keyword>
<evidence type="ECO:0000256" key="3">
    <source>
        <dbReference type="ARBA" id="ARBA00023163"/>
    </source>
</evidence>
<dbReference type="SMART" id="SM00342">
    <property type="entry name" value="HTH_ARAC"/>
    <property type="match status" value="1"/>
</dbReference>
<dbReference type="InterPro" id="IPR037923">
    <property type="entry name" value="HTH-like"/>
</dbReference>
<dbReference type="Gene3D" id="2.60.120.10">
    <property type="entry name" value="Jelly Rolls"/>
    <property type="match status" value="1"/>
</dbReference>
<accession>A1ZNV2</accession>
<sequence length="292" mass="34565">MKNTPKKLPVLCIEQFKNDKPYLPYFYIKKFEEHVRDYDFISKSHRHDFFFMVYFTQGTGTHTIDFVTYPIQPGQVFFMSPAQVHSWELSADIDGFVVFFSAEFYLKDFAQHKLFNFPFFNTTQYQPLLELPVSHTTMVSQIFEEMYVEFRQQAKQVDEALQSYLNILLVKLSRIYQQHTASNISGHLMHQIRQLEMLINEHYIQEKSVQAYAKMMHLSVKQLNHISKTALNKSTSELIQDRVVLEAKRLLVHSDWTIAQIGAYLEYFDNAYFARFFKKVTGLTPDQFRKAV</sequence>
<dbReference type="eggNOG" id="COG2207">
    <property type="taxonomic scope" value="Bacteria"/>
</dbReference>
<organism evidence="5 6">
    <name type="scientific">Microscilla marina ATCC 23134</name>
    <dbReference type="NCBI Taxonomy" id="313606"/>
    <lineage>
        <taxon>Bacteria</taxon>
        <taxon>Pseudomonadati</taxon>
        <taxon>Bacteroidota</taxon>
        <taxon>Cytophagia</taxon>
        <taxon>Cytophagales</taxon>
        <taxon>Microscillaceae</taxon>
        <taxon>Microscilla</taxon>
    </lineage>
</organism>
<dbReference type="OrthoDB" id="9793451at2"/>